<evidence type="ECO:0000256" key="2">
    <source>
        <dbReference type="ARBA" id="ARBA00093774"/>
    </source>
</evidence>
<evidence type="ECO:0000256" key="3">
    <source>
        <dbReference type="SAM" id="MobiDB-lite"/>
    </source>
</evidence>
<comment type="caution">
    <text evidence="6">The sequence shown here is derived from an EMBL/GenBank/DDBJ whole genome shotgun (WGS) entry which is preliminary data.</text>
</comment>
<dbReference type="Pfam" id="PF26580">
    <property type="entry name" value="Mtb12_C"/>
    <property type="match status" value="1"/>
</dbReference>
<comment type="similarity">
    <text evidence="2">Belongs to the MTB12 family.</text>
</comment>
<dbReference type="Proteomes" id="UP001185899">
    <property type="component" value="Unassembled WGS sequence"/>
</dbReference>
<evidence type="ECO:0000256" key="4">
    <source>
        <dbReference type="SAM" id="SignalP"/>
    </source>
</evidence>
<sequence length="161" mass="16218">MRIFSAGVALAAAMISVAGCSSSDDSDHTDHNSTAAAEISDPATDAPTVAAPTAAELEASLLQLVAPDVDAARKATSVENGQARLSNLEAMTAALANYGAITFEVAEPTVEGETSTADVAIATPRGTAAPSPQTWVLIDGDWKLSDASTCQILAMGQAPCA</sequence>
<dbReference type="RefSeq" id="WP_317547284.1">
    <property type="nucleotide sequence ID" value="NZ_JAWLKE010000001.1"/>
</dbReference>
<feature type="signal peptide" evidence="4">
    <location>
        <begin position="1"/>
        <end position="23"/>
    </location>
</feature>
<dbReference type="InterPro" id="IPR058644">
    <property type="entry name" value="Mtb12-like_C"/>
</dbReference>
<evidence type="ECO:0000259" key="5">
    <source>
        <dbReference type="Pfam" id="PF26580"/>
    </source>
</evidence>
<name>A0ABU4ATS1_9NOCA</name>
<reference evidence="6 7" key="1">
    <citation type="submission" date="2023-10" db="EMBL/GenBank/DDBJ databases">
        <title>Development of a sustainable strategy for remediation of hydrocarbon-contaminated territories based on the waste exchange concept.</title>
        <authorList>
            <person name="Krivoruchko A."/>
        </authorList>
    </citation>
    <scope>NUCLEOTIDE SEQUENCE [LARGE SCALE GENOMIC DNA]</scope>
    <source>
        <strain evidence="6 7">IEGM 1322</strain>
    </source>
</reference>
<dbReference type="EMBL" id="JAWLKE010000001">
    <property type="protein sequence ID" value="MDV6229611.1"/>
    <property type="molecule type" value="Genomic_DNA"/>
</dbReference>
<protein>
    <recommendedName>
        <fullName evidence="5">Low molecular weight antigen MTB12-like C-terminal domain-containing protein</fullName>
    </recommendedName>
</protein>
<feature type="chain" id="PRO_5045489802" description="Low molecular weight antigen MTB12-like C-terminal domain-containing protein" evidence="4">
    <location>
        <begin position="24"/>
        <end position="161"/>
    </location>
</feature>
<keyword evidence="7" id="KW-1185">Reference proteome</keyword>
<organism evidence="6 7">
    <name type="scientific">Rhodococcus cercidiphylli</name>
    <dbReference type="NCBI Taxonomy" id="489916"/>
    <lineage>
        <taxon>Bacteria</taxon>
        <taxon>Bacillati</taxon>
        <taxon>Actinomycetota</taxon>
        <taxon>Actinomycetes</taxon>
        <taxon>Mycobacteriales</taxon>
        <taxon>Nocardiaceae</taxon>
        <taxon>Rhodococcus</taxon>
    </lineage>
</organism>
<keyword evidence="1 4" id="KW-0732">Signal</keyword>
<evidence type="ECO:0000313" key="6">
    <source>
        <dbReference type="EMBL" id="MDV6229611.1"/>
    </source>
</evidence>
<feature type="domain" description="Low molecular weight antigen MTB12-like C-terminal" evidence="5">
    <location>
        <begin position="50"/>
        <end position="160"/>
    </location>
</feature>
<dbReference type="PROSITE" id="PS51257">
    <property type="entry name" value="PROKAR_LIPOPROTEIN"/>
    <property type="match status" value="1"/>
</dbReference>
<feature type="region of interest" description="Disordered" evidence="3">
    <location>
        <begin position="21"/>
        <end position="47"/>
    </location>
</feature>
<accession>A0ABU4ATS1</accession>
<evidence type="ECO:0000313" key="7">
    <source>
        <dbReference type="Proteomes" id="UP001185899"/>
    </source>
</evidence>
<evidence type="ECO:0000256" key="1">
    <source>
        <dbReference type="ARBA" id="ARBA00022729"/>
    </source>
</evidence>
<proteinExistence type="inferred from homology"/>
<gene>
    <name evidence="6" type="ORF">R3P95_03565</name>
</gene>